<dbReference type="SUPFAM" id="SSF53335">
    <property type="entry name" value="S-adenosyl-L-methionine-dependent methyltransferases"/>
    <property type="match status" value="1"/>
</dbReference>
<reference evidence="8" key="1">
    <citation type="submission" date="2020-05" db="EMBL/GenBank/DDBJ databases">
        <authorList>
            <person name="Chiriac C."/>
            <person name="Salcher M."/>
            <person name="Ghai R."/>
            <person name="Kavagutti S V."/>
        </authorList>
    </citation>
    <scope>NUCLEOTIDE SEQUENCE</scope>
</reference>
<dbReference type="InterPro" id="IPR001678">
    <property type="entry name" value="MeTrfase_RsmB-F_NOP2_dom"/>
</dbReference>
<feature type="domain" description="SAM-dependent MTase RsmB/NOP-type" evidence="7">
    <location>
        <begin position="207"/>
        <end position="403"/>
    </location>
</feature>
<dbReference type="SUPFAM" id="SSF48013">
    <property type="entry name" value="NusB-like"/>
    <property type="match status" value="1"/>
</dbReference>
<dbReference type="AlphaFoldDB" id="A0A6J7FM71"/>
<dbReference type="PROSITE" id="PS51686">
    <property type="entry name" value="SAM_MT_RSMB_NOP"/>
    <property type="match status" value="1"/>
</dbReference>
<evidence type="ECO:0000256" key="2">
    <source>
        <dbReference type="ARBA" id="ARBA00022603"/>
    </source>
</evidence>
<gene>
    <name evidence="8" type="ORF">UFOPK3376_03189</name>
</gene>
<comment type="similarity">
    <text evidence="1">Belongs to the class I-like SAM-binding methyltransferase superfamily. RsmB/NOP family.</text>
</comment>
<sequence>MNQRRDNRNDTSRRSGPDRQQPARGGPRTDQQRRSGPRQNARQVAYEALLRIDHEGAYANLVVPALLNRSTLSDQDRRFVTDLVYGTTRMRRACESLVERFVLTEPDPEVRTLLRLGAYQLAFGGTARHAAVGETVELAHPRVRGFVNAILRRVADADKVWPDEATRLSYPDWLVDRFVAELGEFEGHAALECMNEPPPVHERADGYIQDQASEWVAELVGAQPGETVLDLCAAPGGKATAMSSTGAFVVAADLQPHRAALVVQNADRLGYALPVVVADGTAPPFRPATFDRVLIDAPCSGLGALRRRPDARWRITSRDIDDLVLTQQRLLDAAAPLVKPGGTLVYSVCTITAAESIEHPVPSGFEVIAEALPDPWAPFGQGFRLLPQDADTDGMVIIRYRASQ</sequence>
<dbReference type="PRINTS" id="PR02008">
    <property type="entry name" value="RCMTFAMILY"/>
</dbReference>
<dbReference type="PANTHER" id="PTHR22807">
    <property type="entry name" value="NOP2 YEAST -RELATED NOL1/NOP2/FMU SUN DOMAIN-CONTAINING"/>
    <property type="match status" value="1"/>
</dbReference>
<dbReference type="GO" id="GO:0008173">
    <property type="term" value="F:RNA methyltransferase activity"/>
    <property type="evidence" value="ECO:0007669"/>
    <property type="project" value="InterPro"/>
</dbReference>
<accession>A0A6J7FM71</accession>
<dbReference type="InterPro" id="IPR049560">
    <property type="entry name" value="MeTrfase_RsmB-F_NOP2_cat"/>
</dbReference>
<dbReference type="CDD" id="cd02440">
    <property type="entry name" value="AdoMet_MTases"/>
    <property type="match status" value="1"/>
</dbReference>
<feature type="region of interest" description="Disordered" evidence="6">
    <location>
        <begin position="1"/>
        <end position="41"/>
    </location>
</feature>
<evidence type="ECO:0000259" key="7">
    <source>
        <dbReference type="PROSITE" id="PS51686"/>
    </source>
</evidence>
<dbReference type="EMBL" id="CAFBLP010000149">
    <property type="protein sequence ID" value="CAB4896712.1"/>
    <property type="molecule type" value="Genomic_DNA"/>
</dbReference>
<dbReference type="InterPro" id="IPR023267">
    <property type="entry name" value="RCMT"/>
</dbReference>
<dbReference type="InterPro" id="IPR029063">
    <property type="entry name" value="SAM-dependent_MTases_sf"/>
</dbReference>
<keyword evidence="5" id="KW-0694">RNA-binding</keyword>
<dbReference type="GO" id="GO:0006355">
    <property type="term" value="P:regulation of DNA-templated transcription"/>
    <property type="evidence" value="ECO:0007669"/>
    <property type="project" value="InterPro"/>
</dbReference>
<keyword evidence="2" id="KW-0489">Methyltransferase</keyword>
<evidence type="ECO:0000256" key="6">
    <source>
        <dbReference type="SAM" id="MobiDB-lite"/>
    </source>
</evidence>
<feature type="compositionally biased region" description="Basic and acidic residues" evidence="6">
    <location>
        <begin position="1"/>
        <end position="17"/>
    </location>
</feature>
<dbReference type="GO" id="GO:0003723">
    <property type="term" value="F:RNA binding"/>
    <property type="evidence" value="ECO:0007669"/>
    <property type="project" value="UniProtKB-KW"/>
</dbReference>
<evidence type="ECO:0000313" key="8">
    <source>
        <dbReference type="EMBL" id="CAB4896712.1"/>
    </source>
</evidence>
<dbReference type="InterPro" id="IPR006027">
    <property type="entry name" value="NusB_RsmB_TIM44"/>
</dbReference>
<keyword evidence="3" id="KW-0808">Transferase</keyword>
<evidence type="ECO:0000256" key="5">
    <source>
        <dbReference type="ARBA" id="ARBA00022884"/>
    </source>
</evidence>
<dbReference type="Pfam" id="PF01029">
    <property type="entry name" value="NusB"/>
    <property type="match status" value="1"/>
</dbReference>
<proteinExistence type="inferred from homology"/>
<name>A0A6J7FM71_9ZZZZ</name>
<keyword evidence="4" id="KW-0949">S-adenosyl-L-methionine</keyword>
<evidence type="ECO:0000256" key="1">
    <source>
        <dbReference type="ARBA" id="ARBA00007494"/>
    </source>
</evidence>
<dbReference type="Pfam" id="PF01189">
    <property type="entry name" value="Methyltr_RsmB-F"/>
    <property type="match status" value="1"/>
</dbReference>
<dbReference type="InterPro" id="IPR035926">
    <property type="entry name" value="NusB-like_sf"/>
</dbReference>
<dbReference type="GO" id="GO:0001510">
    <property type="term" value="P:RNA methylation"/>
    <property type="evidence" value="ECO:0007669"/>
    <property type="project" value="InterPro"/>
</dbReference>
<dbReference type="InterPro" id="IPR018314">
    <property type="entry name" value="RsmB/NOL1/NOP2-like_CS"/>
</dbReference>
<dbReference type="PROSITE" id="PS01153">
    <property type="entry name" value="NOL1_NOP2_SUN"/>
    <property type="match status" value="1"/>
</dbReference>
<evidence type="ECO:0000256" key="4">
    <source>
        <dbReference type="ARBA" id="ARBA00022691"/>
    </source>
</evidence>
<dbReference type="Gene3D" id="1.10.940.10">
    <property type="entry name" value="NusB-like"/>
    <property type="match status" value="1"/>
</dbReference>
<organism evidence="8">
    <name type="scientific">freshwater metagenome</name>
    <dbReference type="NCBI Taxonomy" id="449393"/>
    <lineage>
        <taxon>unclassified sequences</taxon>
        <taxon>metagenomes</taxon>
        <taxon>ecological metagenomes</taxon>
    </lineage>
</organism>
<protein>
    <submittedName>
        <fullName evidence="8">Unannotated protein</fullName>
    </submittedName>
</protein>
<dbReference type="Gene3D" id="3.40.50.150">
    <property type="entry name" value="Vaccinia Virus protein VP39"/>
    <property type="match status" value="1"/>
</dbReference>
<dbReference type="PANTHER" id="PTHR22807:SF53">
    <property type="entry name" value="RIBOSOMAL RNA SMALL SUBUNIT METHYLTRANSFERASE B-RELATED"/>
    <property type="match status" value="1"/>
</dbReference>
<evidence type="ECO:0000256" key="3">
    <source>
        <dbReference type="ARBA" id="ARBA00022679"/>
    </source>
</evidence>